<feature type="compositionally biased region" description="Basic and acidic residues" evidence="1">
    <location>
        <begin position="58"/>
        <end position="89"/>
    </location>
</feature>
<keyword evidence="2" id="KW-0472">Membrane</keyword>
<protein>
    <submittedName>
        <fullName evidence="3">Uncharacterized protein</fullName>
    </submittedName>
</protein>
<organism evidence="3 4">
    <name type="scientific">Labedella endophytica</name>
    <dbReference type="NCBI Taxonomy" id="1523160"/>
    <lineage>
        <taxon>Bacteria</taxon>
        <taxon>Bacillati</taxon>
        <taxon>Actinomycetota</taxon>
        <taxon>Actinomycetes</taxon>
        <taxon>Micrococcales</taxon>
        <taxon>Microbacteriaceae</taxon>
        <taxon>Labedella</taxon>
    </lineage>
</organism>
<dbReference type="AlphaFoldDB" id="A0A433JQE3"/>
<keyword evidence="4" id="KW-1185">Reference proteome</keyword>
<dbReference type="RefSeq" id="WP_127050767.1">
    <property type="nucleotide sequence ID" value="NZ_RZGZ01000003.1"/>
</dbReference>
<dbReference type="EMBL" id="RZGZ01000003">
    <property type="protein sequence ID" value="RUQ99205.1"/>
    <property type="molecule type" value="Genomic_DNA"/>
</dbReference>
<dbReference type="Pfam" id="PF19779">
    <property type="entry name" value="DUF6264"/>
    <property type="match status" value="1"/>
</dbReference>
<dbReference type="InterPro" id="IPR046231">
    <property type="entry name" value="DUF6264"/>
</dbReference>
<keyword evidence="2" id="KW-0812">Transmembrane</keyword>
<feature type="transmembrane region" description="Helical" evidence="2">
    <location>
        <begin position="150"/>
        <end position="170"/>
    </location>
</feature>
<evidence type="ECO:0000313" key="4">
    <source>
        <dbReference type="Proteomes" id="UP000274909"/>
    </source>
</evidence>
<dbReference type="Proteomes" id="UP000274909">
    <property type="component" value="Unassembled WGS sequence"/>
</dbReference>
<evidence type="ECO:0000256" key="1">
    <source>
        <dbReference type="SAM" id="MobiDB-lite"/>
    </source>
</evidence>
<feature type="transmembrane region" description="Helical" evidence="2">
    <location>
        <begin position="182"/>
        <end position="205"/>
    </location>
</feature>
<accession>A0A433JQE3</accession>
<evidence type="ECO:0000256" key="2">
    <source>
        <dbReference type="SAM" id="Phobius"/>
    </source>
</evidence>
<name>A0A433JQE3_9MICO</name>
<dbReference type="OrthoDB" id="5083906at2"/>
<gene>
    <name evidence="3" type="ORF">ELQ94_12935</name>
</gene>
<comment type="caution">
    <text evidence="3">The sequence shown here is derived from an EMBL/GenBank/DDBJ whole genome shotgun (WGS) entry which is preliminary data.</text>
</comment>
<feature type="region of interest" description="Disordered" evidence="1">
    <location>
        <begin position="1"/>
        <end position="33"/>
    </location>
</feature>
<feature type="region of interest" description="Disordered" evidence="1">
    <location>
        <begin position="57"/>
        <end position="96"/>
    </location>
</feature>
<feature type="transmembrane region" description="Helical" evidence="2">
    <location>
        <begin position="106"/>
        <end position="130"/>
    </location>
</feature>
<sequence length="221" mass="22956">MTDHSNTTPPAPSAPTTPTARPRPQFGELATPEEQRAAIAVPLDVAASESVPVVEADATAREKADGKAAAKAAAKADRDAEPTLADQKESSTGTAVRAPSDRFASWALLGLGLFNILTTSSALIDLPAAITQFFAADDLDPYGPVGTARVLGIAALVVSVGLWILTLVLVQRRVNAGRISWWIPLVTGLISIIVVLVCVGGAMMIDPAVFQYIQQMSGAAS</sequence>
<proteinExistence type="predicted"/>
<keyword evidence="2" id="KW-1133">Transmembrane helix</keyword>
<reference evidence="3 4" key="1">
    <citation type="submission" date="2018-12" db="EMBL/GenBank/DDBJ databases">
        <authorList>
            <person name="Li F."/>
        </authorList>
    </citation>
    <scope>NUCLEOTIDE SEQUENCE [LARGE SCALE GENOMIC DNA]</scope>
    <source>
        <strain evidence="3 4">EGI 6500705</strain>
    </source>
</reference>
<evidence type="ECO:0000313" key="3">
    <source>
        <dbReference type="EMBL" id="RUQ99205.1"/>
    </source>
</evidence>